<keyword evidence="3" id="KW-1185">Reference proteome</keyword>
<keyword evidence="1" id="KW-0732">Signal</keyword>
<comment type="caution">
    <text evidence="2">The sequence shown here is derived from an EMBL/GenBank/DDBJ whole genome shotgun (WGS) entry which is preliminary data.</text>
</comment>
<name>A0ABS5ST09_9GAMM</name>
<evidence type="ECO:0000256" key="1">
    <source>
        <dbReference type="SAM" id="SignalP"/>
    </source>
</evidence>
<dbReference type="SUPFAM" id="SSF54001">
    <property type="entry name" value="Cysteine proteinases"/>
    <property type="match status" value="1"/>
</dbReference>
<gene>
    <name evidence="2" type="ORF">HH682_01535</name>
</gene>
<evidence type="ECO:0000313" key="2">
    <source>
        <dbReference type="EMBL" id="MBT0723142.1"/>
    </source>
</evidence>
<dbReference type="InterPro" id="IPR010846">
    <property type="entry name" value="AmiA-like"/>
</dbReference>
<dbReference type="EMBL" id="JABBFR010000002">
    <property type="protein sequence ID" value="MBT0723142.1"/>
    <property type="molecule type" value="Genomic_DNA"/>
</dbReference>
<organism evidence="2 3">
    <name type="scientific">Rosenbergiella gaditana</name>
    <dbReference type="NCBI Taxonomy" id="2726987"/>
    <lineage>
        <taxon>Bacteria</taxon>
        <taxon>Pseudomonadati</taxon>
        <taxon>Pseudomonadota</taxon>
        <taxon>Gammaproteobacteria</taxon>
        <taxon>Enterobacterales</taxon>
        <taxon>Erwiniaceae</taxon>
        <taxon>Rosenbergiella</taxon>
    </lineage>
</organism>
<reference evidence="2 3" key="1">
    <citation type="submission" date="2020-04" db="EMBL/GenBank/DDBJ databases">
        <title>Genome sequencing of Rosenbergiella species.</title>
        <authorList>
            <person name="Alvarez-Perez S."/>
            <person name="Lievens B."/>
        </authorList>
    </citation>
    <scope>NUCLEOTIDE SEQUENCE [LARGE SCALE GENOMIC DNA]</scope>
    <source>
        <strain evidence="2 3">S61</strain>
    </source>
</reference>
<feature type="chain" id="PRO_5047251898" evidence="1">
    <location>
        <begin position="22"/>
        <end position="268"/>
    </location>
</feature>
<evidence type="ECO:0000313" key="3">
    <source>
        <dbReference type="Proteomes" id="UP000790096"/>
    </source>
</evidence>
<dbReference type="Proteomes" id="UP000790096">
    <property type="component" value="Unassembled WGS sequence"/>
</dbReference>
<dbReference type="Pfam" id="PF07313">
    <property type="entry name" value="AmiA-like"/>
    <property type="match status" value="1"/>
</dbReference>
<proteinExistence type="predicted"/>
<feature type="signal peptide" evidence="1">
    <location>
        <begin position="1"/>
        <end position="21"/>
    </location>
</feature>
<dbReference type="InterPro" id="IPR038765">
    <property type="entry name" value="Papain-like_cys_pep_sf"/>
</dbReference>
<protein>
    <submittedName>
        <fullName evidence="2">DUF1460 domain-containing protein</fullName>
    </submittedName>
</protein>
<sequence length="268" mass="29710">MIMKVKTWTVLLMSTYLTACAAPATEKYQTIMDSVTAGKVNQIIRSDVIPSSDKYHGEVISRVSSAFLGTPYQAETLIGGPSIPEALVVNFNGVDCISLIDYVEALTYSHDQKSFLQNLVKVRYTGGNVDYLSRRHFFSDWFASAPRNARDVTADISPDYAVVDKQLNRKPGGGEYIPGLGIHPRRINYIPGKAISQQMLDHLKIGDYVGVYSPLEGLDVSHVGIVVRHDGRVWFRNASSLAANRKVVDSPFLEYMRAKPGIVVLRVE</sequence>
<dbReference type="Gene3D" id="1.10.3670.10">
    <property type="entry name" value="Putative xylanase like domain"/>
    <property type="match status" value="1"/>
</dbReference>
<dbReference type="RefSeq" id="WP_214236022.1">
    <property type="nucleotide sequence ID" value="NZ_JABBFR010000002.1"/>
</dbReference>
<dbReference type="Gene3D" id="2.30.260.10">
    <property type="entry name" value="putative xylanase like domain"/>
    <property type="match status" value="1"/>
</dbReference>
<accession>A0ABS5ST09</accession>